<dbReference type="Proteomes" id="UP000644020">
    <property type="component" value="Unassembled WGS sequence"/>
</dbReference>
<evidence type="ECO:0008006" key="4">
    <source>
        <dbReference type="Google" id="ProtNLM"/>
    </source>
</evidence>
<dbReference type="AlphaFoldDB" id="A0A918T974"/>
<dbReference type="EMBL" id="BMUL01000022">
    <property type="protein sequence ID" value="GHB07336.1"/>
    <property type="molecule type" value="Genomic_DNA"/>
</dbReference>
<dbReference type="Gene3D" id="3.40.50.720">
    <property type="entry name" value="NAD(P)-binding Rossmann-like Domain"/>
    <property type="match status" value="1"/>
</dbReference>
<keyword evidence="3" id="KW-1185">Reference proteome</keyword>
<name>A0A918T974_9ACTN</name>
<reference evidence="2" key="2">
    <citation type="submission" date="2020-09" db="EMBL/GenBank/DDBJ databases">
        <authorList>
            <person name="Sun Q."/>
            <person name="Ohkuma M."/>
        </authorList>
    </citation>
    <scope>NUCLEOTIDE SEQUENCE</scope>
    <source>
        <strain evidence="2">JCM 4518</strain>
    </source>
</reference>
<evidence type="ECO:0000313" key="2">
    <source>
        <dbReference type="EMBL" id="GHB07336.1"/>
    </source>
</evidence>
<evidence type="ECO:0000256" key="1">
    <source>
        <dbReference type="SAM" id="MobiDB-lite"/>
    </source>
</evidence>
<reference evidence="2" key="1">
    <citation type="journal article" date="2014" name="Int. J. Syst. Evol. Microbiol.">
        <title>Complete genome sequence of Corynebacterium casei LMG S-19264T (=DSM 44701T), isolated from a smear-ripened cheese.</title>
        <authorList>
            <consortium name="US DOE Joint Genome Institute (JGI-PGF)"/>
            <person name="Walter F."/>
            <person name="Albersmeier A."/>
            <person name="Kalinowski J."/>
            <person name="Ruckert C."/>
        </authorList>
    </citation>
    <scope>NUCLEOTIDE SEQUENCE</scope>
    <source>
        <strain evidence="2">JCM 4518</strain>
    </source>
</reference>
<gene>
    <name evidence="2" type="ORF">GCM10010305_58060</name>
</gene>
<protein>
    <recommendedName>
        <fullName evidence="4">YcaO domain-containing protein</fullName>
    </recommendedName>
</protein>
<proteinExistence type="predicted"/>
<organism evidence="2 3">
    <name type="scientific">Streptomyces termitum</name>
    <dbReference type="NCBI Taxonomy" id="67368"/>
    <lineage>
        <taxon>Bacteria</taxon>
        <taxon>Bacillati</taxon>
        <taxon>Actinomycetota</taxon>
        <taxon>Actinomycetes</taxon>
        <taxon>Kitasatosporales</taxon>
        <taxon>Streptomycetaceae</taxon>
        <taxon>Streptomyces</taxon>
    </lineage>
</organism>
<sequence>MTAEIGQAELGPDTRIFLRQDSVFVESDDGVFLRSGAGDFYLKGASAYGWLSRLAPVLAAGTTLREVGEGLAPERAAVLDGLVRHLVDQRFVRALAEEPGDLLDAAERETFAEQLAYLAHHCRTPHAALRRVRDARVAVLGAEAGESGATAAARTLLRNGVGHLALLGARPDALPVAESARVEALPGIRDDGWREALAAWRPTALVVPPDGLPGALLDPLAALARRVGAVLLAARSYGDLIVKGPLVAPDPLVAPAPHAAPAPYVTITSACRNCLRLQLAEHGTEALAALVLRDESATARRPRHRKGSTDRLTQLLAAAVGSELATELFKHLSGEMESDLSGAVVIQHSETLESWREPLPRRHDCEVCGQPAPRREKELKAAECDLPDSPEDRLTRYLSVFGRTTGILREFADDDLPQAPVRAGLVRTGGSSGPQAYGFSTGTSHEARAVAVERALRHAASHDSAPLPVRRATAGELRAEGALTAGGGADGTEREWTPALRLRDDAPVWVPVEHALAEGGVGAGATFREVVAAGLTATLLEERLHDWLHGHVVPGAPGPVELDARHTPLALALLRTGTLTLQELPAPPARPDGVAVVLARHVPTADGAGHQVAAAGPTARAALATALRELSGLAAAPEAAHGPGGPHHVLCPPDWPVPDTPPVDRADLVPVPPDDDGRAPGGTADGAPLHGTEASGPADPTSPTDLTSHDGPADSPGSTGPADLTDLLRLAGPDRDVLFLELVPAGLPTTPAGEPVVLTGRVLLTDRP</sequence>
<comment type="caution">
    <text evidence="2">The sequence shown here is derived from an EMBL/GenBank/DDBJ whole genome shotgun (WGS) entry which is preliminary data.</text>
</comment>
<accession>A0A918T974</accession>
<evidence type="ECO:0000313" key="3">
    <source>
        <dbReference type="Proteomes" id="UP000644020"/>
    </source>
</evidence>
<feature type="region of interest" description="Disordered" evidence="1">
    <location>
        <begin position="636"/>
        <end position="725"/>
    </location>
</feature>